<comment type="caution">
    <text evidence="1">The sequence shown here is derived from an EMBL/GenBank/DDBJ whole genome shotgun (WGS) entry which is preliminary data.</text>
</comment>
<organism evidence="1 2">
    <name type="scientific">Diphasiastrum complanatum</name>
    <name type="common">Issler's clubmoss</name>
    <name type="synonym">Lycopodium complanatum</name>
    <dbReference type="NCBI Taxonomy" id="34168"/>
    <lineage>
        <taxon>Eukaryota</taxon>
        <taxon>Viridiplantae</taxon>
        <taxon>Streptophyta</taxon>
        <taxon>Embryophyta</taxon>
        <taxon>Tracheophyta</taxon>
        <taxon>Lycopodiopsida</taxon>
        <taxon>Lycopodiales</taxon>
        <taxon>Lycopodiaceae</taxon>
        <taxon>Lycopodioideae</taxon>
        <taxon>Diphasiastrum</taxon>
    </lineage>
</organism>
<proteinExistence type="predicted"/>
<dbReference type="EMBL" id="CM055097">
    <property type="protein sequence ID" value="KAJ7553468.1"/>
    <property type="molecule type" value="Genomic_DNA"/>
</dbReference>
<accession>A0ACC2DGL8</accession>
<sequence length="565" mass="63697">MGTCASHSQHNHEKNQHRRLGRERMPHGKHRPKRAAVGVGSNGISHKAEEALTLADGNLSSQTVIARRESSSGAIQLQQQLDNHTGDDEIWFDSQACFASDPEDEFMTIDGNSLSLLQSGQESPRPTFAALKERTMTVDTGFSKILVDEPVSSSEKPASMVRLSTSETFVQNKLDFTILDVVDESQKLNDGEYTFKPRRQTTSEANFQPNAVAPVIDSSADLGEHQMDGDEGSNIGSCFPRLLSFNERKKPLSPKPRRKSLRRVSFKRRSSLNSNETSKLGDHREILERPLAGSQVPPLLEDKMERCWSVFSPSTFKLRAPNFSREKRKEHAPSLSVFEPVGADVFFSTKKINHVAKFVELPSDDMPVDSNKLCNLLVVNVQIPWYPASVFGSAGDGEGLNLVLYFKLSEKFKENPPAHLKEMLTKFLDDEVEKVKGLVGDSFLHFRERLKIVARVMNPDELHLTAPEKKLLVTYNEKPVLSRPQHVFYKGNNYLEIDLDVHRFSFLARKTVESFRERLKLCILDIGLVIQGNRPEELPEYMLGCVRLNKIDFDHAKILSTEEGL</sequence>
<keyword evidence="2" id="KW-1185">Reference proteome</keyword>
<reference evidence="2" key="1">
    <citation type="journal article" date="2024" name="Proc. Natl. Acad. Sci. U.S.A.">
        <title>Extraordinary preservation of gene collinearity over three hundred million years revealed in homosporous lycophytes.</title>
        <authorList>
            <person name="Li C."/>
            <person name="Wickell D."/>
            <person name="Kuo L.Y."/>
            <person name="Chen X."/>
            <person name="Nie B."/>
            <person name="Liao X."/>
            <person name="Peng D."/>
            <person name="Ji J."/>
            <person name="Jenkins J."/>
            <person name="Williams M."/>
            <person name="Shu S."/>
            <person name="Plott C."/>
            <person name="Barry K."/>
            <person name="Rajasekar S."/>
            <person name="Grimwood J."/>
            <person name="Han X."/>
            <person name="Sun S."/>
            <person name="Hou Z."/>
            <person name="He W."/>
            <person name="Dai G."/>
            <person name="Sun C."/>
            <person name="Schmutz J."/>
            <person name="Leebens-Mack J.H."/>
            <person name="Li F.W."/>
            <person name="Wang L."/>
        </authorList>
    </citation>
    <scope>NUCLEOTIDE SEQUENCE [LARGE SCALE GENOMIC DNA]</scope>
    <source>
        <strain evidence="2">cv. PW_Plant_1</strain>
    </source>
</reference>
<evidence type="ECO:0000313" key="1">
    <source>
        <dbReference type="EMBL" id="KAJ7553468.1"/>
    </source>
</evidence>
<protein>
    <submittedName>
        <fullName evidence="1">Uncharacterized protein</fullName>
    </submittedName>
</protein>
<name>A0ACC2DGL8_DIPCM</name>
<dbReference type="Proteomes" id="UP001162992">
    <property type="component" value="Chromosome 6"/>
</dbReference>
<evidence type="ECO:0000313" key="2">
    <source>
        <dbReference type="Proteomes" id="UP001162992"/>
    </source>
</evidence>
<gene>
    <name evidence="1" type="ORF">O6H91_06G099500</name>
</gene>